<evidence type="ECO:0000256" key="16">
    <source>
        <dbReference type="PIRSR" id="PIRSR000386-1"/>
    </source>
</evidence>
<organism evidence="19 20">
    <name type="scientific">Candidatus Paracaedimonas acanthamoebae</name>
    <dbReference type="NCBI Taxonomy" id="244581"/>
    <lineage>
        <taxon>Bacteria</taxon>
        <taxon>Pseudomonadati</taxon>
        <taxon>Pseudomonadota</taxon>
        <taxon>Alphaproteobacteria</taxon>
        <taxon>Holosporales</taxon>
        <taxon>Caedimonadaceae</taxon>
        <taxon>Candidatus Paracaedimonas</taxon>
    </lineage>
</organism>
<dbReference type="PANTHER" id="PTHR46417">
    <property type="entry name" value="TRNA (GUANINE-N(1)-)-METHYLTRANSFERASE"/>
    <property type="match status" value="1"/>
</dbReference>
<dbReference type="GO" id="GO:0002939">
    <property type="term" value="P:tRNA N1-guanine methylation"/>
    <property type="evidence" value="ECO:0007669"/>
    <property type="project" value="TreeGrafter"/>
</dbReference>
<evidence type="ECO:0000256" key="17">
    <source>
        <dbReference type="RuleBase" id="RU003464"/>
    </source>
</evidence>
<evidence type="ECO:0000313" key="19">
    <source>
        <dbReference type="EMBL" id="MBN9412735.1"/>
    </source>
</evidence>
<gene>
    <name evidence="15 19" type="primary">trmD</name>
    <name evidence="19" type="ORF">J0H12_02255</name>
</gene>
<evidence type="ECO:0000256" key="15">
    <source>
        <dbReference type="HAMAP-Rule" id="MF_00605"/>
    </source>
</evidence>
<accession>A0A8J7TTC2</accession>
<feature type="domain" description="tRNA methyltransferase TRMD/TRM10-type" evidence="18">
    <location>
        <begin position="8"/>
        <end position="227"/>
    </location>
</feature>
<dbReference type="InterPro" id="IPR029028">
    <property type="entry name" value="Alpha/beta_knot_MTases"/>
</dbReference>
<evidence type="ECO:0000256" key="5">
    <source>
        <dbReference type="ARBA" id="ARBA00012807"/>
    </source>
</evidence>
<protein>
    <recommendedName>
        <fullName evidence="6 15">tRNA (guanine-N(1)-)-methyltransferase</fullName>
        <ecNumber evidence="5 15">2.1.1.228</ecNumber>
    </recommendedName>
    <alternativeName>
        <fullName evidence="12 15">M1G-methyltransferase</fullName>
    </alternativeName>
    <alternativeName>
        <fullName evidence="13 15">tRNA [GM37] methyltransferase</fullName>
    </alternativeName>
</protein>
<evidence type="ECO:0000256" key="8">
    <source>
        <dbReference type="ARBA" id="ARBA00022603"/>
    </source>
</evidence>
<dbReference type="PIRSF" id="PIRSF000386">
    <property type="entry name" value="tRNA_mtase"/>
    <property type="match status" value="1"/>
</dbReference>
<dbReference type="PANTHER" id="PTHR46417:SF1">
    <property type="entry name" value="TRNA (GUANINE-N(1)-)-METHYLTRANSFERASE"/>
    <property type="match status" value="1"/>
</dbReference>
<keyword evidence="11 15" id="KW-0819">tRNA processing</keyword>
<dbReference type="AlphaFoldDB" id="A0A8J7TTC2"/>
<dbReference type="InterPro" id="IPR002649">
    <property type="entry name" value="tRNA_m1G_MeTrfase_TrmD"/>
</dbReference>
<evidence type="ECO:0000256" key="7">
    <source>
        <dbReference type="ARBA" id="ARBA00022490"/>
    </source>
</evidence>
<evidence type="ECO:0000313" key="20">
    <source>
        <dbReference type="Proteomes" id="UP000664414"/>
    </source>
</evidence>
<comment type="function">
    <text evidence="1 15 17">Specifically methylates guanosine-37 in various tRNAs.</text>
</comment>
<evidence type="ECO:0000256" key="10">
    <source>
        <dbReference type="ARBA" id="ARBA00022691"/>
    </source>
</evidence>
<comment type="subcellular location">
    <subcellularLocation>
        <location evidence="2 15 17">Cytoplasm</location>
    </subcellularLocation>
</comment>
<dbReference type="NCBIfam" id="NF000648">
    <property type="entry name" value="PRK00026.1"/>
    <property type="match status" value="1"/>
</dbReference>
<evidence type="ECO:0000259" key="18">
    <source>
        <dbReference type="Pfam" id="PF01746"/>
    </source>
</evidence>
<feature type="binding site" evidence="15 16">
    <location>
        <begin position="135"/>
        <end position="140"/>
    </location>
    <ligand>
        <name>S-adenosyl-L-methionine</name>
        <dbReference type="ChEBI" id="CHEBI:59789"/>
    </ligand>
</feature>
<keyword evidence="7 15" id="KW-0963">Cytoplasm</keyword>
<evidence type="ECO:0000256" key="4">
    <source>
        <dbReference type="ARBA" id="ARBA00011738"/>
    </source>
</evidence>
<evidence type="ECO:0000256" key="2">
    <source>
        <dbReference type="ARBA" id="ARBA00004496"/>
    </source>
</evidence>
<dbReference type="EC" id="2.1.1.228" evidence="5 15"/>
<dbReference type="Pfam" id="PF01746">
    <property type="entry name" value="tRNA_m1G_MT"/>
    <property type="match status" value="1"/>
</dbReference>
<dbReference type="InterPro" id="IPR029026">
    <property type="entry name" value="tRNA_m1G_MTases_N"/>
</dbReference>
<dbReference type="InterPro" id="IPR023148">
    <property type="entry name" value="tRNA_m1G_MeTrfase_C_sf"/>
</dbReference>
<dbReference type="HAMAP" id="MF_00605">
    <property type="entry name" value="TrmD"/>
    <property type="match status" value="1"/>
</dbReference>
<keyword evidence="10 15" id="KW-0949">S-adenosyl-L-methionine</keyword>
<dbReference type="CDD" id="cd18080">
    <property type="entry name" value="TrmD-like"/>
    <property type="match status" value="1"/>
</dbReference>
<keyword evidence="9 15" id="KW-0808">Transferase</keyword>
<evidence type="ECO:0000256" key="12">
    <source>
        <dbReference type="ARBA" id="ARBA00029736"/>
    </source>
</evidence>
<evidence type="ECO:0000256" key="13">
    <source>
        <dbReference type="ARBA" id="ARBA00033392"/>
    </source>
</evidence>
<dbReference type="GO" id="GO:0005829">
    <property type="term" value="C:cytosol"/>
    <property type="evidence" value="ECO:0007669"/>
    <property type="project" value="TreeGrafter"/>
</dbReference>
<comment type="caution">
    <text evidence="19">The sequence shown here is derived from an EMBL/GenBank/DDBJ whole genome shotgun (WGS) entry which is preliminary data.</text>
</comment>
<dbReference type="FunFam" id="3.40.1280.10:FF:000001">
    <property type="entry name" value="tRNA (guanine-N(1)-)-methyltransferase"/>
    <property type="match status" value="1"/>
</dbReference>
<dbReference type="EMBL" id="JAFKGL010000012">
    <property type="protein sequence ID" value="MBN9412735.1"/>
    <property type="molecule type" value="Genomic_DNA"/>
</dbReference>
<evidence type="ECO:0000256" key="9">
    <source>
        <dbReference type="ARBA" id="ARBA00022679"/>
    </source>
</evidence>
<dbReference type="Gene3D" id="3.40.1280.10">
    <property type="match status" value="1"/>
</dbReference>
<name>A0A8J7TTC2_9PROT</name>
<evidence type="ECO:0000256" key="14">
    <source>
        <dbReference type="ARBA" id="ARBA00047783"/>
    </source>
</evidence>
<proteinExistence type="inferred from homology"/>
<evidence type="ECO:0000256" key="3">
    <source>
        <dbReference type="ARBA" id="ARBA00007630"/>
    </source>
</evidence>
<evidence type="ECO:0000256" key="11">
    <source>
        <dbReference type="ARBA" id="ARBA00022694"/>
    </source>
</evidence>
<evidence type="ECO:0000256" key="1">
    <source>
        <dbReference type="ARBA" id="ARBA00002634"/>
    </source>
</evidence>
<dbReference type="Proteomes" id="UP000664414">
    <property type="component" value="Unassembled WGS sequence"/>
</dbReference>
<dbReference type="InterPro" id="IPR016009">
    <property type="entry name" value="tRNA_MeTrfase_TRMD/TRM10"/>
</dbReference>
<sequence length="238" mass="27089">MTCLLSAKIFTIFPEMFPGPLAESVVGRALQNNLWSLEAINLRDYTVDKHRSVDDAAFGGGPGMVLRPDIIDAALKDHYKSRPNTLIYLSPRGIPLTQEYVKKLANQSHLGLLCGRFEGIDQRVLDAWHIEEVSLGDFILSGGEIAAMALLDAIVRLLPGVLGEKDSLNEESFTENLLEYPQYTRPRNWNDHLVPEILLSGHHEKIKAWRKAESEKLTRERRVDLWQRYKATQQERKD</sequence>
<dbReference type="GO" id="GO:0052906">
    <property type="term" value="F:tRNA (guanine(37)-N1)-methyltransferase activity"/>
    <property type="evidence" value="ECO:0007669"/>
    <property type="project" value="UniProtKB-UniRule"/>
</dbReference>
<feature type="binding site" evidence="15 16">
    <location>
        <position position="115"/>
    </location>
    <ligand>
        <name>S-adenosyl-L-methionine</name>
        <dbReference type="ChEBI" id="CHEBI:59789"/>
    </ligand>
</feature>
<dbReference type="NCBIfam" id="TIGR00088">
    <property type="entry name" value="trmD"/>
    <property type="match status" value="1"/>
</dbReference>
<reference evidence="19" key="1">
    <citation type="submission" date="2021-02" db="EMBL/GenBank/DDBJ databases">
        <title>Thiocyanate and organic carbon inputs drive convergent selection for specific autotrophic Afipia and Thiobacillus strains within complex microbiomes.</title>
        <authorList>
            <person name="Huddy R.J."/>
            <person name="Sachdeva R."/>
            <person name="Kadzinga F."/>
            <person name="Kantor R.S."/>
            <person name="Harrison S.T.L."/>
            <person name="Banfield J.F."/>
        </authorList>
    </citation>
    <scope>NUCLEOTIDE SEQUENCE</scope>
    <source>
        <strain evidence="19">SCN18_10_11_15_R4_P_38_20</strain>
    </source>
</reference>
<comment type="catalytic activity">
    <reaction evidence="14 15 17">
        <text>guanosine(37) in tRNA + S-adenosyl-L-methionine = N(1)-methylguanosine(37) in tRNA + S-adenosyl-L-homocysteine + H(+)</text>
        <dbReference type="Rhea" id="RHEA:36899"/>
        <dbReference type="Rhea" id="RHEA-COMP:10145"/>
        <dbReference type="Rhea" id="RHEA-COMP:10147"/>
        <dbReference type="ChEBI" id="CHEBI:15378"/>
        <dbReference type="ChEBI" id="CHEBI:57856"/>
        <dbReference type="ChEBI" id="CHEBI:59789"/>
        <dbReference type="ChEBI" id="CHEBI:73542"/>
        <dbReference type="ChEBI" id="CHEBI:74269"/>
        <dbReference type="EC" id="2.1.1.228"/>
    </reaction>
</comment>
<keyword evidence="8 15" id="KW-0489">Methyltransferase</keyword>
<dbReference type="Gene3D" id="1.10.1270.20">
    <property type="entry name" value="tRNA(m1g37)methyltransferase, domain 2"/>
    <property type="match status" value="1"/>
</dbReference>
<dbReference type="SUPFAM" id="SSF75217">
    <property type="entry name" value="alpha/beta knot"/>
    <property type="match status" value="1"/>
</dbReference>
<evidence type="ECO:0000256" key="6">
    <source>
        <dbReference type="ARBA" id="ARBA00014679"/>
    </source>
</evidence>
<comment type="similarity">
    <text evidence="3 15 17">Belongs to the RNA methyltransferase TrmD family.</text>
</comment>
<comment type="subunit">
    <text evidence="4 15 17">Homodimer.</text>
</comment>